<dbReference type="Proteomes" id="UP001500736">
    <property type="component" value="Unassembled WGS sequence"/>
</dbReference>
<feature type="domain" description="Xaa-Pro dipeptidyl-peptidase-like" evidence="2">
    <location>
        <begin position="150"/>
        <end position="387"/>
    </location>
</feature>
<dbReference type="InterPro" id="IPR001478">
    <property type="entry name" value="PDZ"/>
</dbReference>
<evidence type="ECO:0008006" key="5">
    <source>
        <dbReference type="Google" id="ProtNLM"/>
    </source>
</evidence>
<name>A0ABN1JNG8_9FLAO</name>
<dbReference type="SUPFAM" id="SSF53474">
    <property type="entry name" value="alpha/beta-Hydrolases"/>
    <property type="match status" value="1"/>
</dbReference>
<proteinExistence type="predicted"/>
<dbReference type="PANTHER" id="PTHR43265:SF1">
    <property type="entry name" value="ESTERASE ESTD"/>
    <property type="match status" value="1"/>
</dbReference>
<protein>
    <recommendedName>
        <fullName evidence="5">PDZ domain-containing protein</fullName>
    </recommendedName>
</protein>
<dbReference type="EMBL" id="BAAAGF010000002">
    <property type="protein sequence ID" value="GAA0743422.1"/>
    <property type="molecule type" value="Genomic_DNA"/>
</dbReference>
<dbReference type="InterPro" id="IPR053145">
    <property type="entry name" value="AB_hydrolase_Est10"/>
</dbReference>
<dbReference type="PANTHER" id="PTHR43265">
    <property type="entry name" value="ESTERASE ESTD"/>
    <property type="match status" value="1"/>
</dbReference>
<sequence>MIINITTSLNMKIKYLYVLIVLVASITLQSQTLKRKGMLGVMMQTLTDSIAIQNNFKVKTGVHITAVMPNSTFANLGVKQDDVLTKLNGSSVRTIQDVLAITGELYEGDIIEAEFYSGNSKKIKSTALLGRPIETFENGDVTYGEVVYEGNVLRSILVTPKHKIKAPVVYFLQGYTCGTVETTTDDNPAKKLMSDWVNAGFAVYRVEKPGVGDSKSSKHCMQISFDEELTAFKEGYKDLLKQETIDTDNIFMFGHSMGGVIAPLLNEMKSPRGILIYGSIAQNWYDYMVDLYTIQPKHFGVSDSQIKEDNKVNLKFNEDFLINKLSGSEILENEVYAIFFRDNEVNFRQNQYIGRHFDFWQNLADVNIPEAWTKVKTNVLAMYGEFDIQAISPKSAEKIADIVNKNGGKGEFIVVKKADHGFVNFDSMQHNAETLGNGTYMTHARDNYSVALGKESVKWMKAKVK</sequence>
<reference evidence="3 4" key="1">
    <citation type="journal article" date="2019" name="Int. J. Syst. Evol. Microbiol.">
        <title>The Global Catalogue of Microorganisms (GCM) 10K type strain sequencing project: providing services to taxonomists for standard genome sequencing and annotation.</title>
        <authorList>
            <consortium name="The Broad Institute Genomics Platform"/>
            <consortium name="The Broad Institute Genome Sequencing Center for Infectious Disease"/>
            <person name="Wu L."/>
            <person name="Ma J."/>
        </authorList>
    </citation>
    <scope>NUCLEOTIDE SEQUENCE [LARGE SCALE GENOMIC DNA]</scope>
    <source>
        <strain evidence="3 4">JCM 15976</strain>
    </source>
</reference>
<feature type="domain" description="PDZ" evidence="1">
    <location>
        <begin position="36"/>
        <end position="97"/>
    </location>
</feature>
<dbReference type="InterPro" id="IPR029058">
    <property type="entry name" value="AB_hydrolase_fold"/>
</dbReference>
<gene>
    <name evidence="3" type="ORF">GCM10009431_16550</name>
</gene>
<dbReference type="InterPro" id="IPR000383">
    <property type="entry name" value="Xaa-Pro-like_dom"/>
</dbReference>
<evidence type="ECO:0000313" key="4">
    <source>
        <dbReference type="Proteomes" id="UP001500736"/>
    </source>
</evidence>
<dbReference type="Pfam" id="PF02129">
    <property type="entry name" value="Peptidase_S15"/>
    <property type="match status" value="1"/>
</dbReference>
<dbReference type="Gene3D" id="3.40.50.1820">
    <property type="entry name" value="alpha/beta hydrolase"/>
    <property type="match status" value="1"/>
</dbReference>
<organism evidence="3 4">
    <name type="scientific">Gaetbulibacter jejuensis</name>
    <dbReference type="NCBI Taxonomy" id="584607"/>
    <lineage>
        <taxon>Bacteria</taxon>
        <taxon>Pseudomonadati</taxon>
        <taxon>Bacteroidota</taxon>
        <taxon>Flavobacteriia</taxon>
        <taxon>Flavobacteriales</taxon>
        <taxon>Flavobacteriaceae</taxon>
        <taxon>Gaetbulibacter</taxon>
    </lineage>
</organism>
<evidence type="ECO:0000259" key="1">
    <source>
        <dbReference type="Pfam" id="PF00595"/>
    </source>
</evidence>
<evidence type="ECO:0000313" key="3">
    <source>
        <dbReference type="EMBL" id="GAA0743422.1"/>
    </source>
</evidence>
<evidence type="ECO:0000259" key="2">
    <source>
        <dbReference type="Pfam" id="PF02129"/>
    </source>
</evidence>
<dbReference type="SUPFAM" id="SSF50156">
    <property type="entry name" value="PDZ domain-like"/>
    <property type="match status" value="1"/>
</dbReference>
<keyword evidence="4" id="KW-1185">Reference proteome</keyword>
<comment type="caution">
    <text evidence="3">The sequence shown here is derived from an EMBL/GenBank/DDBJ whole genome shotgun (WGS) entry which is preliminary data.</text>
</comment>
<dbReference type="Pfam" id="PF00595">
    <property type="entry name" value="PDZ"/>
    <property type="match status" value="1"/>
</dbReference>
<dbReference type="InterPro" id="IPR036034">
    <property type="entry name" value="PDZ_sf"/>
</dbReference>
<dbReference type="Gene3D" id="2.30.42.10">
    <property type="match status" value="1"/>
</dbReference>
<accession>A0ABN1JNG8</accession>